<dbReference type="EMBL" id="CAEKKB010000007">
    <property type="protein sequence ID" value="CAB4316714.1"/>
    <property type="molecule type" value="Genomic_DNA"/>
</dbReference>
<sequence length="135" mass="14801">MGQGGAVQGISRGALAKMVSRVNEGPNIWQVGVGTTRDYTDRGLALEKWLELYPEARVTHKILSGFDHTALLLIVHPTHTRWKGRFVYDLQWGQGGAVQGISRGALAKMVSRVNGGPNIWQVGVGTTRDYTVEEE</sequence>
<name>A0A6J5Y008_PRUAR</name>
<dbReference type="AlphaFoldDB" id="A0A6J5Y008"/>
<protein>
    <submittedName>
        <fullName evidence="1">Uncharacterized protein</fullName>
    </submittedName>
</protein>
<proteinExistence type="predicted"/>
<organism evidence="1 2">
    <name type="scientific">Prunus armeniaca</name>
    <name type="common">Apricot</name>
    <name type="synonym">Armeniaca vulgaris</name>
    <dbReference type="NCBI Taxonomy" id="36596"/>
    <lineage>
        <taxon>Eukaryota</taxon>
        <taxon>Viridiplantae</taxon>
        <taxon>Streptophyta</taxon>
        <taxon>Embryophyta</taxon>
        <taxon>Tracheophyta</taxon>
        <taxon>Spermatophyta</taxon>
        <taxon>Magnoliopsida</taxon>
        <taxon>eudicotyledons</taxon>
        <taxon>Gunneridae</taxon>
        <taxon>Pentapetalae</taxon>
        <taxon>rosids</taxon>
        <taxon>fabids</taxon>
        <taxon>Rosales</taxon>
        <taxon>Rosaceae</taxon>
        <taxon>Amygdaloideae</taxon>
        <taxon>Amygdaleae</taxon>
        <taxon>Prunus</taxon>
    </lineage>
</organism>
<reference evidence="2" key="1">
    <citation type="journal article" date="2020" name="Genome Biol.">
        <title>Gamete binning: chromosome-level and haplotype-resolved genome assembly enabled by high-throughput single-cell sequencing of gamete genomes.</title>
        <authorList>
            <person name="Campoy J.A."/>
            <person name="Sun H."/>
            <person name="Goel M."/>
            <person name="Jiao W.-B."/>
            <person name="Folz-Donahue K."/>
            <person name="Wang N."/>
            <person name="Rubio M."/>
            <person name="Liu C."/>
            <person name="Kukat C."/>
            <person name="Ruiz D."/>
            <person name="Huettel B."/>
            <person name="Schneeberger K."/>
        </authorList>
    </citation>
    <scope>NUCLEOTIDE SEQUENCE [LARGE SCALE GENOMIC DNA]</scope>
    <source>
        <strain evidence="2">cv. Rojo Pasion</strain>
    </source>
</reference>
<evidence type="ECO:0000313" key="1">
    <source>
        <dbReference type="EMBL" id="CAB4316714.1"/>
    </source>
</evidence>
<dbReference type="Proteomes" id="UP000507245">
    <property type="component" value="Unassembled WGS sequence"/>
</dbReference>
<accession>A0A6J5Y008</accession>
<keyword evidence="2" id="KW-1185">Reference proteome</keyword>
<gene>
    <name evidence="1" type="ORF">ORAREDHAP_LOCUS42869</name>
</gene>
<evidence type="ECO:0000313" key="2">
    <source>
        <dbReference type="Proteomes" id="UP000507245"/>
    </source>
</evidence>